<proteinExistence type="predicted"/>
<reference evidence="2" key="1">
    <citation type="journal article" date="2016" name="Gigascience">
        <title>De novo construction of an expanded transcriptome assembly for the western tarnished plant bug, Lygus hesperus.</title>
        <authorList>
            <person name="Tassone E.E."/>
            <person name="Geib S.M."/>
            <person name="Hall B."/>
            <person name="Fabrick J.A."/>
            <person name="Brent C.S."/>
            <person name="Hull J.J."/>
        </authorList>
    </citation>
    <scope>NUCLEOTIDE SEQUENCE</scope>
</reference>
<feature type="compositionally biased region" description="Basic and acidic residues" evidence="1">
    <location>
        <begin position="1128"/>
        <end position="1142"/>
    </location>
</feature>
<feature type="region of interest" description="Disordered" evidence="1">
    <location>
        <begin position="1118"/>
        <end position="1176"/>
    </location>
</feature>
<feature type="compositionally biased region" description="Low complexity" evidence="1">
    <location>
        <begin position="1004"/>
        <end position="1016"/>
    </location>
</feature>
<feature type="region of interest" description="Disordered" evidence="1">
    <location>
        <begin position="600"/>
        <end position="776"/>
    </location>
</feature>
<feature type="compositionally biased region" description="Basic and acidic residues" evidence="1">
    <location>
        <begin position="955"/>
        <end position="965"/>
    </location>
</feature>
<feature type="compositionally biased region" description="Basic and acidic residues" evidence="1">
    <location>
        <begin position="634"/>
        <end position="668"/>
    </location>
</feature>
<dbReference type="EMBL" id="GDHC01018205">
    <property type="protein sequence ID" value="JAQ00424.1"/>
    <property type="molecule type" value="Transcribed_RNA"/>
</dbReference>
<feature type="compositionally biased region" description="Basic and acidic residues" evidence="1">
    <location>
        <begin position="926"/>
        <end position="948"/>
    </location>
</feature>
<feature type="non-terminal residue" evidence="2">
    <location>
        <position position="1"/>
    </location>
</feature>
<organism evidence="2">
    <name type="scientific">Lygus hesperus</name>
    <name type="common">Western plant bug</name>
    <dbReference type="NCBI Taxonomy" id="30085"/>
    <lineage>
        <taxon>Eukaryota</taxon>
        <taxon>Metazoa</taxon>
        <taxon>Ecdysozoa</taxon>
        <taxon>Arthropoda</taxon>
        <taxon>Hexapoda</taxon>
        <taxon>Insecta</taxon>
        <taxon>Pterygota</taxon>
        <taxon>Neoptera</taxon>
        <taxon>Paraneoptera</taxon>
        <taxon>Hemiptera</taxon>
        <taxon>Heteroptera</taxon>
        <taxon>Panheteroptera</taxon>
        <taxon>Cimicomorpha</taxon>
        <taxon>Miridae</taxon>
        <taxon>Mirini</taxon>
        <taxon>Lygus</taxon>
    </lineage>
</organism>
<feature type="compositionally biased region" description="Polar residues" evidence="1">
    <location>
        <begin position="21"/>
        <end position="45"/>
    </location>
</feature>
<feature type="compositionally biased region" description="Polar residues" evidence="1">
    <location>
        <begin position="1213"/>
        <end position="1227"/>
    </location>
</feature>
<feature type="compositionally biased region" description="Basic and acidic residues" evidence="1">
    <location>
        <begin position="1324"/>
        <end position="1340"/>
    </location>
</feature>
<feature type="compositionally biased region" description="Basic and acidic residues" evidence="1">
    <location>
        <begin position="513"/>
        <end position="523"/>
    </location>
</feature>
<sequence length="2077" mass="223321">KGHSRSKRASRSSNSLVETAVESNSSTIGSVVPTTQDGFKNSKTFTPKEDKGYSRGKRSSHSIDTSIEATKESIPSSFGDGVPTSPDGINDLKRKEEKDSILKEDKGDSRSKRSSPLSHTLVQSKERISSPSKNSYDSPAAPKTDQQAKSNDSSHSGQAKADAIKSSKHTSKDKRNLETAASNTHHVDECLKSKSSSHSLDSHREVQKSSSSLENIPLPSLTRIKLSSLPHDSPLETPKSVLSSAEEEPKMALGVTKDDVPSEAGIGAVSEESVRSINKYTLKSGESQVKFQESVMSPNKRIIPKSTIDEVHPIAKTPTDSDDREHSRTKRSSLPRYCRDGLISSSSENISPATEIAEDGEHSSAAAPCATDERDLPGTNQYVPKDTFVDTVVPNSSPKKCSSNVKDPKEVMTKSEIETTDAISIQSENISKSPSKAGIVSHSDDTIGPSKTGNMSGLQDVSVETADPPPSPCKDILATSEVICEVAGSRSKRSKSSTPSKNIPVVPCSSAELHSDETTELSKTKKWSLFQDGKFKTTDSLSSPGKNMLATSKETCEDGVSRSKKVKLTSSDELEQRQPNITLNVDISDELGDLKAQLASSSRSVMAADRPGEATLETSSSSNKALLVDACKLSSDEGEQRDRTSLSKESPRKPDNENPQDKDAEDSICKMSSNSSHSTKVISEETIPTRRSTRISSRDKQITTSVGVTTTTEAAHKARDGEQVKIPFTSNEGVKIQEMKPPYKPTPLGESMQSNSQDAKSIPASEASKVPVPSVDFDSYHVKPQVKHETMVQLNSQPEMLPSNEAHSETALINQELSQDQKSSLAITPQVSEPSKTSDLNVVKGESDVPAICDAGGSITQGNETGIAIATSPETKDDSPQNDVVGVDSTYESKSVVKEVLSSHGKVSSEEITGSILPCQSTPGESKIELSPRENITEELKSNEKLGKEQSPAAEKTEERTEDILPCHSTSGESKTELPTGESITMELKSNETSEETNFEKDSLLPSPSSNLTLNPESEFTTPSECRKMEEGILQLMDSQMNPPLAPSLGDVTVEEDNCQDSSDGPKESKAELSPQVGSVIGEMIVLPKNESIASLCSPIKAVSSLEEHLLNVGDAPIPSPLLSSQRLEGESSKLEAEKTEDSISQGAKTTPFEKTLSPTTSVNSCISPEQPKLPNVPEKVEPKMLELPQAPLVSVRASRWDNPFPMKKSDTRPSTPTNLLITSPTKTSLSPVNKVKVEIKSGLGRSCFKSPPPDPKGTNTNAKQVASDVASPQIVEVRSNVVETAHPERTATASDFDDELSALQAEIASYSESKVQGYLPKPDASDEVKKVDSLRHETTKVSSSVRDSKTDKIEKTVEGNLQNAETPQARSPQKIKDPENSLGLPLSECPSVPEIKLNESPLASPKVAGLSEAALLASLLKGEDDEELIKQATTKVNVGSPKKEIVKPLSPLPKNVQSPAKAAVFEKPDDNNRGLSKSKSNLLRPIVTNLADIPVVISSIPLPLSEPLISSSQQAPIVIPVEAPKVITQNQVPDKLCLDDTPTSRVEVLEVECSQPQAGLVGGIDPSKLLDINDIPFVLEEDLIEEGLMPSEPSSMPTIAPNVESTSSTVVTESSPSHAMEKTNIVSSTAMESEETFSIEDLVEEVVEEEPATDSTLSGNVVSENEFTADEMYEDKIYEARQVRQIFIEVTDDSDPNYDFLCSLPIAPFGKYAVSQASSVAQTPTPAKKVVEVPPIQPKRVTTVTTEPKLVSLGSAGKLASGVSGVSTSSQVIRLQTVKSGKSNVNLSSADFDRKKLQMASSSQPEVLTKEPLQLRMVKDTKTGATKFMVKPHLVQQRSKTGCKQLVVSQQMKSIVKSPGSVVATNTLGVKNPPLIQINKGPVSTSRLVTRGTSPSILSQRRVVRQPVQTQRPSSIPIQRPSRSKLTSDLLVGGNTVRIPSDHGGLILSNNNLLPEISPANQVLLSGSNQILLKPAPHQPTVQKFVSFMVNKPPEPKKPGKDLLEQALTGLDVQNEETPNMMPTATVVYGMLTDPIQQRPIMTTAVQPSQVILSHDQLLTFETPNDPSSAVSETNR</sequence>
<feature type="compositionally biased region" description="Basic and acidic residues" evidence="1">
    <location>
        <begin position="714"/>
        <end position="723"/>
    </location>
</feature>
<feature type="compositionally biased region" description="Basic and acidic residues" evidence="1">
    <location>
        <begin position="307"/>
        <end position="326"/>
    </location>
</feature>
<feature type="compositionally biased region" description="Polar residues" evidence="1">
    <location>
        <begin position="449"/>
        <end position="459"/>
    </location>
</feature>
<evidence type="ECO:0000313" key="2">
    <source>
        <dbReference type="EMBL" id="JAQ00424.1"/>
    </source>
</evidence>
<protein>
    <submittedName>
        <fullName evidence="2">Uncharacterized protein</fullName>
    </submittedName>
</protein>
<feature type="region of interest" description="Disordered" evidence="1">
    <location>
        <begin position="1314"/>
        <end position="1378"/>
    </location>
</feature>
<feature type="region of interest" description="Disordered" evidence="1">
    <location>
        <begin position="1204"/>
        <end position="1227"/>
    </location>
</feature>
<feature type="compositionally biased region" description="Polar residues" evidence="1">
    <location>
        <begin position="144"/>
        <end position="157"/>
    </location>
</feature>
<feature type="compositionally biased region" description="Polar residues" evidence="1">
    <location>
        <begin position="538"/>
        <end position="553"/>
    </location>
</feature>
<feature type="compositionally biased region" description="Polar residues" evidence="1">
    <location>
        <begin position="811"/>
        <end position="840"/>
    </location>
</feature>
<gene>
    <name evidence="2" type="ORF">g.86923</name>
</gene>
<feature type="compositionally biased region" description="Polar residues" evidence="1">
    <location>
        <begin position="114"/>
        <end position="137"/>
    </location>
</feature>
<feature type="region of interest" description="Disordered" evidence="1">
    <location>
        <begin position="1458"/>
        <end position="1479"/>
    </location>
</feature>
<feature type="compositionally biased region" description="Polar residues" evidence="1">
    <location>
        <begin position="393"/>
        <end position="405"/>
    </location>
</feature>
<evidence type="ECO:0000256" key="1">
    <source>
        <dbReference type="SAM" id="MobiDB-lite"/>
    </source>
</evidence>
<feature type="compositionally biased region" description="Polar residues" evidence="1">
    <location>
        <begin position="1157"/>
        <end position="1168"/>
    </location>
</feature>
<feature type="region of interest" description="Disordered" evidence="1">
    <location>
        <begin position="902"/>
        <end position="1024"/>
    </location>
</feature>
<feature type="compositionally biased region" description="Polar residues" evidence="1">
    <location>
        <begin position="670"/>
        <end position="681"/>
    </location>
</feature>
<feature type="compositionally biased region" description="Polar residues" evidence="1">
    <location>
        <begin position="1360"/>
        <end position="1372"/>
    </location>
</feature>
<feature type="region of interest" description="Disordered" evidence="1">
    <location>
        <begin position="1040"/>
        <end position="1075"/>
    </location>
</feature>
<accession>A0A146KVA9</accession>
<feature type="region of interest" description="Disordered" evidence="1">
    <location>
        <begin position="535"/>
        <end position="579"/>
    </location>
</feature>
<feature type="compositionally biased region" description="Basic residues" evidence="1">
    <location>
        <begin position="1"/>
        <end position="10"/>
    </location>
</feature>
<feature type="compositionally biased region" description="Basic and acidic residues" evidence="1">
    <location>
        <begin position="1347"/>
        <end position="1358"/>
    </location>
</feature>
<feature type="region of interest" description="Disordered" evidence="1">
    <location>
        <begin position="300"/>
        <end position="475"/>
    </location>
</feature>
<feature type="compositionally biased region" description="Basic and acidic residues" evidence="1">
    <location>
        <begin position="406"/>
        <end position="417"/>
    </location>
</feature>
<feature type="region of interest" description="Disordered" evidence="1">
    <location>
        <begin position="487"/>
        <end position="523"/>
    </location>
</feature>
<feature type="compositionally biased region" description="Polar residues" evidence="1">
    <location>
        <begin position="343"/>
        <end position="352"/>
    </location>
</feature>
<feature type="region of interest" description="Disordered" evidence="1">
    <location>
        <begin position="1244"/>
        <end position="1273"/>
    </location>
</feature>
<feature type="compositionally biased region" description="Basic and acidic residues" evidence="1">
    <location>
        <begin position="90"/>
        <end position="111"/>
    </location>
</feature>
<feature type="region of interest" description="Disordered" evidence="1">
    <location>
        <begin position="803"/>
        <end position="842"/>
    </location>
</feature>
<feature type="compositionally biased region" description="Polar residues" evidence="1">
    <location>
        <begin position="421"/>
        <end position="434"/>
    </location>
</feature>
<name>A0A146KVA9_LYGHE</name>
<feature type="compositionally biased region" description="Low complexity" evidence="1">
    <location>
        <begin position="703"/>
        <end position="712"/>
    </location>
</feature>
<feature type="region of interest" description="Disordered" evidence="1">
    <location>
        <begin position="1"/>
        <end position="261"/>
    </location>
</feature>
<feature type="compositionally biased region" description="Polar residues" evidence="1">
    <location>
        <begin position="62"/>
        <end position="76"/>
    </location>
</feature>